<sequence length="142" mass="16968">MTAYQIPTENEQLLQWSKVELQQQHQQHQPECSRKRVRTFEQDESDDSATPPEKTLRLHESIEDGRLYNADQWRHLTNTSREIVIEHDEQNCGKIVDVSKLSTKEILSAYKRIWNNLDLSKPTDAKLEPFVWHQIRQYQQRL</sequence>
<protein>
    <submittedName>
        <fullName evidence="2">Uncharacterized protein</fullName>
    </submittedName>
</protein>
<gene>
    <name evidence="2" type="ORF">MAM1_0008d00934</name>
</gene>
<dbReference type="AlphaFoldDB" id="A0A0C9M0D2"/>
<name>A0A0C9M0D2_9FUNG</name>
<feature type="compositionally biased region" description="Basic and acidic residues" evidence="1">
    <location>
        <begin position="31"/>
        <end position="41"/>
    </location>
</feature>
<keyword evidence="3" id="KW-1185">Reference proteome</keyword>
<dbReference type="EMBL" id="DF836297">
    <property type="protein sequence ID" value="GAN01501.1"/>
    <property type="molecule type" value="Genomic_DNA"/>
</dbReference>
<dbReference type="OrthoDB" id="2275119at2759"/>
<organism evidence="2">
    <name type="scientific">Mucor ambiguus</name>
    <dbReference type="NCBI Taxonomy" id="91626"/>
    <lineage>
        <taxon>Eukaryota</taxon>
        <taxon>Fungi</taxon>
        <taxon>Fungi incertae sedis</taxon>
        <taxon>Mucoromycota</taxon>
        <taxon>Mucoromycotina</taxon>
        <taxon>Mucoromycetes</taxon>
        <taxon>Mucorales</taxon>
        <taxon>Mucorineae</taxon>
        <taxon>Mucoraceae</taxon>
        <taxon>Mucor</taxon>
    </lineage>
</organism>
<accession>A0A0C9M0D2</accession>
<reference evidence="2" key="1">
    <citation type="submission" date="2014-09" db="EMBL/GenBank/DDBJ databases">
        <title>Draft genome sequence of an oleaginous Mucoromycotina fungus Mucor ambiguus NBRC6742.</title>
        <authorList>
            <person name="Takeda I."/>
            <person name="Yamane N."/>
            <person name="Morita T."/>
            <person name="Tamano K."/>
            <person name="Machida M."/>
            <person name="Baker S."/>
            <person name="Koike H."/>
        </authorList>
    </citation>
    <scope>NUCLEOTIDE SEQUENCE</scope>
    <source>
        <strain evidence="2">NBRC 6742</strain>
    </source>
</reference>
<dbReference type="Proteomes" id="UP000053815">
    <property type="component" value="Unassembled WGS sequence"/>
</dbReference>
<evidence type="ECO:0000313" key="3">
    <source>
        <dbReference type="Proteomes" id="UP000053815"/>
    </source>
</evidence>
<evidence type="ECO:0000313" key="2">
    <source>
        <dbReference type="EMBL" id="GAN01501.1"/>
    </source>
</evidence>
<proteinExistence type="predicted"/>
<feature type="region of interest" description="Disordered" evidence="1">
    <location>
        <begin position="24"/>
        <end position="54"/>
    </location>
</feature>
<evidence type="ECO:0000256" key="1">
    <source>
        <dbReference type="SAM" id="MobiDB-lite"/>
    </source>
</evidence>